<dbReference type="EMBL" id="JAMPKM010000046">
    <property type="protein sequence ID" value="MEP0820814.1"/>
    <property type="molecule type" value="Genomic_DNA"/>
</dbReference>
<evidence type="ECO:0000313" key="3">
    <source>
        <dbReference type="Proteomes" id="UP001464891"/>
    </source>
</evidence>
<evidence type="ECO:0008006" key="4">
    <source>
        <dbReference type="Google" id="ProtNLM"/>
    </source>
</evidence>
<feature type="compositionally biased region" description="Polar residues" evidence="1">
    <location>
        <begin position="450"/>
        <end position="482"/>
    </location>
</feature>
<evidence type="ECO:0000256" key="1">
    <source>
        <dbReference type="SAM" id="MobiDB-lite"/>
    </source>
</evidence>
<reference evidence="2 3" key="1">
    <citation type="submission" date="2022-04" db="EMBL/GenBank/DDBJ databases">
        <title>Positive selection, recombination, and allopatry shape intraspecific diversity of widespread and dominant cyanobacteria.</title>
        <authorList>
            <person name="Wei J."/>
            <person name="Shu W."/>
            <person name="Hu C."/>
        </authorList>
    </citation>
    <scope>NUCLEOTIDE SEQUENCE [LARGE SCALE GENOMIC DNA]</scope>
    <source>
        <strain evidence="2 3">GB2-A4</strain>
    </source>
</reference>
<accession>A0ABV0JG92</accession>
<protein>
    <recommendedName>
        <fullName evidence="4">Filamentous hemagglutinin family outer membrane protein</fullName>
    </recommendedName>
</protein>
<proteinExistence type="predicted"/>
<dbReference type="Proteomes" id="UP001464891">
    <property type="component" value="Unassembled WGS sequence"/>
</dbReference>
<comment type="caution">
    <text evidence="2">The sequence shown here is derived from an EMBL/GenBank/DDBJ whole genome shotgun (WGS) entry which is preliminary data.</text>
</comment>
<gene>
    <name evidence="2" type="ORF">NC998_27385</name>
</gene>
<dbReference type="RefSeq" id="WP_190442270.1">
    <property type="nucleotide sequence ID" value="NZ_JAMPKM010000046.1"/>
</dbReference>
<keyword evidence="3" id="KW-1185">Reference proteome</keyword>
<organism evidence="2 3">
    <name type="scientific">Trichocoleus desertorum GB2-A4</name>
    <dbReference type="NCBI Taxonomy" id="2933944"/>
    <lineage>
        <taxon>Bacteria</taxon>
        <taxon>Bacillati</taxon>
        <taxon>Cyanobacteriota</taxon>
        <taxon>Cyanophyceae</taxon>
        <taxon>Leptolyngbyales</taxon>
        <taxon>Trichocoleusaceae</taxon>
        <taxon>Trichocoleus</taxon>
    </lineage>
</organism>
<feature type="region of interest" description="Disordered" evidence="1">
    <location>
        <begin position="375"/>
        <end position="516"/>
    </location>
</feature>
<evidence type="ECO:0000313" key="2">
    <source>
        <dbReference type="EMBL" id="MEP0820814.1"/>
    </source>
</evidence>
<name>A0ABV0JG92_9CYAN</name>
<sequence length="531" mass="55050">MVLLTNQYFPNPALAGGEIQVNVNPTSINTSIAAPGFQGNQVIAIDSRGSVTIGPVDGTGRPVRLGGTFRPVPTIDTFGNSVDILASGSITTGDISTTGYSQSPGGDSSVKLVSNTGNILVSTIDTGANGINVQAAGSFQAIGQISLSGLGSVTNFTSLRTNPQLRNFIESKLSGISLTDSQLDSTVLLEGDNLRALPVSLMARPSISKPQGVVNAPVRIQYGEGTRISTDRFDIYPGIDFSEDNRTTGLVVIQGDAGFNGGPQTTTLVDTADPFVQKQRSSDGETYSPVAPITDSDQVLSTASSLTFNGEYKPLTFASENFPANTSGTVGAIVVGAGSNGEFYGSPQSRVFAPVPTPDPVIVTPPPVIEGDPLVSVPQPDPTVVIPPLTEGDPLSSPGPISDRPVVVLQPQVEGDRPISRPVSPEPVSDPATVTPPPQTEGDSPVERPATSQEGQITQLQVNDQSSNCISPSDIASASDVSNGRDRSSRVTLSTDANGRPCKAIGDRSTTTRDTTADDNEILKLLDGGVR</sequence>